<gene>
    <name evidence="9" type="ORF">C7460_11876</name>
</gene>
<dbReference type="Gene3D" id="2.40.170.20">
    <property type="entry name" value="TonB-dependent receptor, beta-barrel domain"/>
    <property type="match status" value="1"/>
</dbReference>
<dbReference type="RefSeq" id="WP_221409560.1">
    <property type="nucleotide sequence ID" value="NZ_QREG01000018.1"/>
</dbReference>
<dbReference type="InterPro" id="IPR008969">
    <property type="entry name" value="CarboxyPept-like_regulatory"/>
</dbReference>
<dbReference type="GO" id="GO:0009279">
    <property type="term" value="C:cell outer membrane"/>
    <property type="evidence" value="ECO:0007669"/>
    <property type="project" value="UniProtKB-SubCell"/>
</dbReference>
<dbReference type="PROSITE" id="PS52016">
    <property type="entry name" value="TONB_DEPENDENT_REC_3"/>
    <property type="match status" value="1"/>
</dbReference>
<keyword evidence="6 7" id="KW-0998">Cell outer membrane</keyword>
<dbReference type="FunFam" id="2.170.130.10:FF:000008">
    <property type="entry name" value="SusC/RagA family TonB-linked outer membrane protein"/>
    <property type="match status" value="1"/>
</dbReference>
<dbReference type="Proteomes" id="UP000256779">
    <property type="component" value="Unassembled WGS sequence"/>
</dbReference>
<evidence type="ECO:0000256" key="1">
    <source>
        <dbReference type="ARBA" id="ARBA00004571"/>
    </source>
</evidence>
<comment type="subcellular location">
    <subcellularLocation>
        <location evidence="1 7">Cell outer membrane</location>
        <topology evidence="1 7">Multi-pass membrane protein</topology>
    </subcellularLocation>
</comment>
<accession>A0A3D9KZ22</accession>
<dbReference type="EMBL" id="QREG01000018">
    <property type="protein sequence ID" value="RED95299.1"/>
    <property type="molecule type" value="Genomic_DNA"/>
</dbReference>
<protein>
    <submittedName>
        <fullName evidence="9">TonB-linked SusC/RagA family outer membrane protein</fullName>
    </submittedName>
</protein>
<dbReference type="Pfam" id="PF13715">
    <property type="entry name" value="CarbopepD_reg_2"/>
    <property type="match status" value="1"/>
</dbReference>
<dbReference type="Pfam" id="PF07715">
    <property type="entry name" value="Plug"/>
    <property type="match status" value="1"/>
</dbReference>
<dbReference type="FunFam" id="2.60.40.1120:FF:000003">
    <property type="entry name" value="Outer membrane protein Omp121"/>
    <property type="match status" value="1"/>
</dbReference>
<dbReference type="Gene3D" id="2.170.130.10">
    <property type="entry name" value="TonB-dependent receptor, plug domain"/>
    <property type="match status" value="1"/>
</dbReference>
<dbReference type="InterPro" id="IPR023997">
    <property type="entry name" value="TonB-dep_OMP_SusC/RagA_CS"/>
</dbReference>
<comment type="similarity">
    <text evidence="7">Belongs to the TonB-dependent receptor family.</text>
</comment>
<evidence type="ECO:0000256" key="3">
    <source>
        <dbReference type="ARBA" id="ARBA00022452"/>
    </source>
</evidence>
<feature type="domain" description="TonB-dependent receptor plug" evidence="8">
    <location>
        <begin position="227"/>
        <end position="336"/>
    </location>
</feature>
<dbReference type="InterPro" id="IPR039426">
    <property type="entry name" value="TonB-dep_rcpt-like"/>
</dbReference>
<dbReference type="SUPFAM" id="SSF49464">
    <property type="entry name" value="Carboxypeptidase regulatory domain-like"/>
    <property type="match status" value="1"/>
</dbReference>
<dbReference type="InterPro" id="IPR023996">
    <property type="entry name" value="TonB-dep_OMP_SusC/RagA"/>
</dbReference>
<evidence type="ECO:0000256" key="5">
    <source>
        <dbReference type="ARBA" id="ARBA00023136"/>
    </source>
</evidence>
<reference evidence="9 10" key="1">
    <citation type="submission" date="2018-07" db="EMBL/GenBank/DDBJ databases">
        <title>Genomic Encyclopedia of Type Strains, Phase IV (KMG-IV): sequencing the most valuable type-strain genomes for metagenomic binning, comparative biology and taxonomic classification.</title>
        <authorList>
            <person name="Goeker M."/>
        </authorList>
    </citation>
    <scope>NUCLEOTIDE SEQUENCE [LARGE SCALE GENOMIC DNA]</scope>
    <source>
        <strain evidence="9 10">DSM 4134</strain>
    </source>
</reference>
<dbReference type="Gene3D" id="2.60.40.1120">
    <property type="entry name" value="Carboxypeptidase-like, regulatory domain"/>
    <property type="match status" value="1"/>
</dbReference>
<dbReference type="InterPro" id="IPR012910">
    <property type="entry name" value="Plug_dom"/>
</dbReference>
<comment type="caution">
    <text evidence="9">The sequence shown here is derived from an EMBL/GenBank/DDBJ whole genome shotgun (WGS) entry which is preliminary data.</text>
</comment>
<dbReference type="AlphaFoldDB" id="A0A3D9KZ22"/>
<evidence type="ECO:0000313" key="9">
    <source>
        <dbReference type="EMBL" id="RED95299.1"/>
    </source>
</evidence>
<keyword evidence="2 7" id="KW-0813">Transport</keyword>
<proteinExistence type="inferred from homology"/>
<evidence type="ECO:0000256" key="6">
    <source>
        <dbReference type="ARBA" id="ARBA00023237"/>
    </source>
</evidence>
<keyword evidence="4 7" id="KW-0812">Transmembrane</keyword>
<evidence type="ECO:0000256" key="4">
    <source>
        <dbReference type="ARBA" id="ARBA00022692"/>
    </source>
</evidence>
<evidence type="ECO:0000259" key="8">
    <source>
        <dbReference type="Pfam" id="PF07715"/>
    </source>
</evidence>
<organism evidence="9 10">
    <name type="scientific">Marinoscillum furvescens DSM 4134</name>
    <dbReference type="NCBI Taxonomy" id="1122208"/>
    <lineage>
        <taxon>Bacteria</taxon>
        <taxon>Pseudomonadati</taxon>
        <taxon>Bacteroidota</taxon>
        <taxon>Cytophagia</taxon>
        <taxon>Cytophagales</taxon>
        <taxon>Reichenbachiellaceae</taxon>
        <taxon>Marinoscillum</taxon>
    </lineage>
</organism>
<dbReference type="NCBIfam" id="TIGR04057">
    <property type="entry name" value="SusC_RagA_signa"/>
    <property type="match status" value="1"/>
</dbReference>
<evidence type="ECO:0000313" key="10">
    <source>
        <dbReference type="Proteomes" id="UP000256779"/>
    </source>
</evidence>
<keyword evidence="5 7" id="KW-0472">Membrane</keyword>
<sequence>MKYNLFQTILMVTKYSMYTFMAVVLTMSTLLADSVSGQAKSVKDVFIELDFKRGSLDQILHGIEAQTDFRFFYTDESLSNQAEVKLSQKQGTVADYLLEISSQTGVHFRQINQTISISRGKGQQATPIEVIINKEQIGVSGRVLDENGEGLPGATIVEKGTTNGTITDMDGNFKLEVTQGATLLVSFVGYEMKEVPLNGRTSFEISLNPDFTSLEEVVVVGYGSVKKEDLTGSVAQVELAEVKDIPANSVEQVLQGRAAGLQIINTSQDPGAGATVRIRGGSSLRGSNSPLVVVDGFPLGDAGDLKQVNPADIESVEILKDASASAIYGSRGANGVIIITTRKAKTGKTNISVRQQVTMSQFTSELNLWRNPALMAQLSNEARENGGFPPFYIGETSPSGIYYPSVGELASGEWPHNTRWDEIVFRDRPISNNTTVSISSSNERTNFNLSANYFTDRGVYIEDNYDKLNYNLNIGHKVFDNFKVTFTNILTRGKRNNNGGLAYWRNPIFPVYDEDGDYYLFNNNDFGHPVAITENRKNENKTLDVLSFLDAEWKVTPSLTLTSRLNYKFGHSISDVYQPKRFSEAGQFNNGAASINNWQLNTLVSETFANYTKLLGKHELTATLGHSYQYDEIRSSSLTAYDFVNETLQNENMGAGNPELNDIGNGLSETRLVSGIFRATYAYDNRYLLTFTSRADGSSKFGENNKWAYFPSGAVSWKLHEESFMAGQGLFDQLKLRASYGISGNQGIAPYQTLSRYGISNYYNDGAWITAIGPGLEVGRTGQNGIEVLWGGIPNPDLRWETTAQVDYGVDFAVFDSRLRVTFDYYKKETDDLLQQRILPLSSGYDRMWINNGSIVNQGVELTLDGDIIAKKDFTFGATLIYYRNRNEVTDLGNAEQSGLITDANTGMQFQYSGNSIEMFRGFPNLLAIGQPLNVFYGYKVDGIVQTLEEGVEAGLEGDLAQPGEYKYIDINGDDIIDEDDRTIIGDPNPDFMASLNLSLSYKNFDLSVFFNGVFGNDVLNTQAFNQPSLTPFRWTPDNPTNDYPSLRDGRQVKFSDWWLEDGSFVRVQNLNMGYTFELPQEIKARVFMNAANLYTFSKFKGYDPEVGMDGRYWGGYPRLSKWTLGTNITF</sequence>
<keyword evidence="3 7" id="KW-1134">Transmembrane beta strand</keyword>
<evidence type="ECO:0000256" key="7">
    <source>
        <dbReference type="PROSITE-ProRule" id="PRU01360"/>
    </source>
</evidence>
<dbReference type="InterPro" id="IPR036942">
    <property type="entry name" value="Beta-barrel_TonB_sf"/>
</dbReference>
<dbReference type="InterPro" id="IPR037066">
    <property type="entry name" value="Plug_dom_sf"/>
</dbReference>
<dbReference type="SUPFAM" id="SSF56935">
    <property type="entry name" value="Porins"/>
    <property type="match status" value="1"/>
</dbReference>
<name>A0A3D9KZ22_MARFU</name>
<keyword evidence="10" id="KW-1185">Reference proteome</keyword>
<evidence type="ECO:0000256" key="2">
    <source>
        <dbReference type="ARBA" id="ARBA00022448"/>
    </source>
</evidence>
<dbReference type="NCBIfam" id="TIGR04056">
    <property type="entry name" value="OMP_RagA_SusC"/>
    <property type="match status" value="1"/>
</dbReference>